<name>A0A4P6LY73_9FIRM</name>
<protein>
    <recommendedName>
        <fullName evidence="4">DUF2798 domain-containing protein</fullName>
    </recommendedName>
</protein>
<feature type="transmembrane region" description="Helical" evidence="1">
    <location>
        <begin position="40"/>
        <end position="62"/>
    </location>
</feature>
<dbReference type="Pfam" id="PF11391">
    <property type="entry name" value="DUF2798"/>
    <property type="match status" value="2"/>
</dbReference>
<dbReference type="InterPro" id="IPR021529">
    <property type="entry name" value="DUF2798"/>
</dbReference>
<feature type="transmembrane region" description="Helical" evidence="1">
    <location>
        <begin position="9"/>
        <end position="28"/>
    </location>
</feature>
<gene>
    <name evidence="2" type="ORF">PMF13cell1_01753</name>
</gene>
<evidence type="ECO:0000313" key="3">
    <source>
        <dbReference type="Proteomes" id="UP000289794"/>
    </source>
</evidence>
<reference evidence="2 3" key="1">
    <citation type="submission" date="2019-01" db="EMBL/GenBank/DDBJ databases">
        <title>PMF-metabolizing Aryl O-demethylase.</title>
        <authorList>
            <person name="Kim M."/>
        </authorList>
    </citation>
    <scope>NUCLEOTIDE SEQUENCE [LARGE SCALE GENOMIC DNA]</scope>
    <source>
        <strain evidence="2 3">PMF1</strain>
    </source>
</reference>
<keyword evidence="1" id="KW-0472">Membrane</keyword>
<keyword evidence="1" id="KW-0812">Transmembrane</keyword>
<dbReference type="EMBL" id="CP035945">
    <property type="protein sequence ID" value="QBE96210.1"/>
    <property type="molecule type" value="Genomic_DNA"/>
</dbReference>
<proteinExistence type="predicted"/>
<dbReference type="KEGG" id="bpro:PMF13cell1_01753"/>
<organism evidence="2 3">
    <name type="scientific">Blautia producta</name>
    <dbReference type="NCBI Taxonomy" id="33035"/>
    <lineage>
        <taxon>Bacteria</taxon>
        <taxon>Bacillati</taxon>
        <taxon>Bacillota</taxon>
        <taxon>Clostridia</taxon>
        <taxon>Lachnospirales</taxon>
        <taxon>Lachnospiraceae</taxon>
        <taxon>Blautia</taxon>
    </lineage>
</organism>
<keyword evidence="1" id="KW-1133">Transmembrane helix</keyword>
<dbReference type="AlphaFoldDB" id="A0A4P6LY73"/>
<feature type="transmembrane region" description="Helical" evidence="1">
    <location>
        <begin position="83"/>
        <end position="107"/>
    </location>
</feature>
<dbReference type="Proteomes" id="UP000289794">
    <property type="component" value="Chromosome"/>
</dbReference>
<evidence type="ECO:0000256" key="1">
    <source>
        <dbReference type="SAM" id="Phobius"/>
    </source>
</evidence>
<dbReference type="RefSeq" id="WP_115624478.1">
    <property type="nucleotide sequence ID" value="NZ_AP031439.1"/>
</dbReference>
<accession>A0A4P6LY73</accession>
<feature type="transmembrane region" description="Helical" evidence="1">
    <location>
        <begin position="127"/>
        <end position="146"/>
    </location>
</feature>
<evidence type="ECO:0008006" key="4">
    <source>
        <dbReference type="Google" id="ProtNLM"/>
    </source>
</evidence>
<evidence type="ECO:0000313" key="2">
    <source>
        <dbReference type="EMBL" id="QBE96210.1"/>
    </source>
</evidence>
<sequence>MPKTKFQDIIFTLIMVVVMVYALVVYNISLDRGGLTNEVFVMAFGELVIMGAAGFLLEMFIAGPLAKKLAFRIVTPGKDRMTVVILAVSAVTVCIMCPLMSLIATLLFKGLDSQVIAKWMQTTALNFPMALCWQIFFAGPFVRWIFGHLFPEKKGCARNVSVQDIEV</sequence>